<accession>A0A371RGB2</accession>
<organism evidence="4 5">
    <name type="scientific">Parvularcula marina</name>
    <dbReference type="NCBI Taxonomy" id="2292771"/>
    <lineage>
        <taxon>Bacteria</taxon>
        <taxon>Pseudomonadati</taxon>
        <taxon>Pseudomonadota</taxon>
        <taxon>Alphaproteobacteria</taxon>
        <taxon>Parvularculales</taxon>
        <taxon>Parvularculaceae</taxon>
        <taxon>Parvularcula</taxon>
    </lineage>
</organism>
<name>A0A371RGB2_9PROT</name>
<evidence type="ECO:0000256" key="2">
    <source>
        <dbReference type="ARBA" id="ARBA00022801"/>
    </source>
</evidence>
<dbReference type="PANTHER" id="PTHR40841:SF2">
    <property type="entry name" value="SIDEROPHORE-DEGRADING ESTERASE (EUROFUNG)"/>
    <property type="match status" value="1"/>
</dbReference>
<dbReference type="InterPro" id="IPR000801">
    <property type="entry name" value="Esterase-like"/>
</dbReference>
<keyword evidence="5" id="KW-1185">Reference proteome</keyword>
<proteinExistence type="inferred from homology"/>
<protein>
    <submittedName>
        <fullName evidence="4">Alpha/beta hydrolase</fullName>
    </submittedName>
</protein>
<gene>
    <name evidence="4" type="ORF">DX908_03730</name>
</gene>
<reference evidence="4 5" key="1">
    <citation type="submission" date="2018-08" db="EMBL/GenBank/DDBJ databases">
        <title>Parvularcula sp. SM1705, isolated from surface water of the South Sea China.</title>
        <authorList>
            <person name="Sun L."/>
        </authorList>
    </citation>
    <scope>NUCLEOTIDE SEQUENCE [LARGE SCALE GENOMIC DNA]</scope>
    <source>
        <strain evidence="4 5">SM1705</strain>
    </source>
</reference>
<evidence type="ECO:0000313" key="4">
    <source>
        <dbReference type="EMBL" id="RFB04471.1"/>
    </source>
</evidence>
<dbReference type="RefSeq" id="WP_116391104.1">
    <property type="nucleotide sequence ID" value="NZ_QUQO01000001.1"/>
</dbReference>
<feature type="chain" id="PRO_5016927974" evidence="3">
    <location>
        <begin position="31"/>
        <end position="362"/>
    </location>
</feature>
<dbReference type="SUPFAM" id="SSF53474">
    <property type="entry name" value="alpha/beta-Hydrolases"/>
    <property type="match status" value="1"/>
</dbReference>
<dbReference type="Proteomes" id="UP000264589">
    <property type="component" value="Unassembled WGS sequence"/>
</dbReference>
<dbReference type="InterPro" id="IPR052558">
    <property type="entry name" value="Siderophore_Hydrolase_D"/>
</dbReference>
<sequence length="362" mass="39542">MREFQGMNIRRGAAALLAGAAMLAGVSAMAEPAAMAPVVIGESMTLPEADGYPARVISVHLPPSYAEGEEAYPVVYMLDGGPEQDFPHIAGIAQSNDINYTMSPFILVGVQSINRRHELSPVASDPDTYEEYFGARPGGSAEFRRELEERIKPWVEETYRTSGHDVLIGESLAALFIIETVMKTPDLFDDYAAISPSLWWDEARLGHEARAVFADYPAGERRLYLTMGNEGYLMQEGLDMVIAALEAEAPAGLHWSYTDRRNTEHHGSIYHPAALDALRAFFTVPGRTGSPLPALYKDGVVPEMTAEARASLDEPCDAEHAEEVSFAKVNADPDFWQARCILTKPGPEPDKGKLPYGLPAGE</sequence>
<keyword evidence="2 4" id="KW-0378">Hydrolase</keyword>
<comment type="caution">
    <text evidence="4">The sequence shown here is derived from an EMBL/GenBank/DDBJ whole genome shotgun (WGS) entry which is preliminary data.</text>
</comment>
<dbReference type="InterPro" id="IPR029058">
    <property type="entry name" value="AB_hydrolase_fold"/>
</dbReference>
<dbReference type="PANTHER" id="PTHR40841">
    <property type="entry name" value="SIDEROPHORE TRIACETYLFUSARININE C ESTERASE"/>
    <property type="match status" value="1"/>
</dbReference>
<evidence type="ECO:0000313" key="5">
    <source>
        <dbReference type="Proteomes" id="UP000264589"/>
    </source>
</evidence>
<dbReference type="OrthoDB" id="5523653at2"/>
<dbReference type="AlphaFoldDB" id="A0A371RGB2"/>
<comment type="similarity">
    <text evidence="1">Belongs to the esterase D family.</text>
</comment>
<dbReference type="GO" id="GO:0016788">
    <property type="term" value="F:hydrolase activity, acting on ester bonds"/>
    <property type="evidence" value="ECO:0007669"/>
    <property type="project" value="TreeGrafter"/>
</dbReference>
<dbReference type="Gene3D" id="3.40.50.1820">
    <property type="entry name" value="alpha/beta hydrolase"/>
    <property type="match status" value="1"/>
</dbReference>
<evidence type="ECO:0000256" key="1">
    <source>
        <dbReference type="ARBA" id="ARBA00005622"/>
    </source>
</evidence>
<dbReference type="InParanoid" id="A0A371RGB2"/>
<feature type="signal peptide" evidence="3">
    <location>
        <begin position="1"/>
        <end position="30"/>
    </location>
</feature>
<keyword evidence="3" id="KW-0732">Signal</keyword>
<dbReference type="EMBL" id="QUQO01000001">
    <property type="protein sequence ID" value="RFB04471.1"/>
    <property type="molecule type" value="Genomic_DNA"/>
</dbReference>
<evidence type="ECO:0000256" key="3">
    <source>
        <dbReference type="SAM" id="SignalP"/>
    </source>
</evidence>
<dbReference type="Pfam" id="PF00756">
    <property type="entry name" value="Esterase"/>
    <property type="match status" value="1"/>
</dbReference>